<dbReference type="PANTHER" id="PTHR46011:SF6">
    <property type="entry name" value="HIGH ZINC ACTIVATED NUCLEAR RECEPTOR PROTEIN"/>
    <property type="match status" value="1"/>
</dbReference>
<evidence type="ECO:0000256" key="3">
    <source>
        <dbReference type="ARBA" id="ARBA00023170"/>
    </source>
</evidence>
<evidence type="ECO:0000256" key="1">
    <source>
        <dbReference type="ARBA" id="ARBA00023015"/>
    </source>
</evidence>
<keyword evidence="6" id="KW-1185">Reference proteome</keyword>
<dbReference type="GO" id="GO:0005634">
    <property type="term" value="C:nucleus"/>
    <property type="evidence" value="ECO:0007669"/>
    <property type="project" value="TreeGrafter"/>
</dbReference>
<dbReference type="GO" id="GO:0003700">
    <property type="term" value="F:DNA-binding transcription factor activity"/>
    <property type="evidence" value="ECO:0007669"/>
    <property type="project" value="TreeGrafter"/>
</dbReference>
<feature type="domain" description="NR LBD" evidence="4">
    <location>
        <begin position="35"/>
        <end position="125"/>
    </location>
</feature>
<dbReference type="Gene3D" id="1.10.565.10">
    <property type="entry name" value="Retinoid X Receptor"/>
    <property type="match status" value="1"/>
</dbReference>
<dbReference type="Proteomes" id="UP001432322">
    <property type="component" value="Unassembled WGS sequence"/>
</dbReference>
<sequence length="140" mass="16716">MFETFLNDAPRGNLPGVKKYLRENDIKSRILPARDAVKRMDPRPEEFLVVVALMFWSSEETSMSEEITQISQRYRQTILKELHAFYRLEMGLDNYAARLGELMMMLQVFDRTKEMKEHFEVMHLFGVLPDDNFMYRLQKD</sequence>
<dbReference type="InterPro" id="IPR035500">
    <property type="entry name" value="NHR-like_dom_sf"/>
</dbReference>
<proteinExistence type="predicted"/>
<dbReference type="SUPFAM" id="SSF48508">
    <property type="entry name" value="Nuclear receptor ligand-binding domain"/>
    <property type="match status" value="1"/>
</dbReference>
<organism evidence="5 6">
    <name type="scientific">Pristionchus fissidentatus</name>
    <dbReference type="NCBI Taxonomy" id="1538716"/>
    <lineage>
        <taxon>Eukaryota</taxon>
        <taxon>Metazoa</taxon>
        <taxon>Ecdysozoa</taxon>
        <taxon>Nematoda</taxon>
        <taxon>Chromadorea</taxon>
        <taxon>Rhabditida</taxon>
        <taxon>Rhabditina</taxon>
        <taxon>Diplogasteromorpha</taxon>
        <taxon>Diplogasteroidea</taxon>
        <taxon>Neodiplogasteridae</taxon>
        <taxon>Pristionchus</taxon>
    </lineage>
</organism>
<comment type="caution">
    <text evidence="5">The sequence shown here is derived from an EMBL/GenBank/DDBJ whole genome shotgun (WGS) entry which is preliminary data.</text>
</comment>
<evidence type="ECO:0000313" key="6">
    <source>
        <dbReference type="Proteomes" id="UP001432322"/>
    </source>
</evidence>
<dbReference type="PANTHER" id="PTHR46011">
    <property type="entry name" value="NUCLEAR HORMONE RECEPTOR FAMILY MEMBER NHR-86-RELATED"/>
    <property type="match status" value="1"/>
</dbReference>
<reference evidence="5" key="1">
    <citation type="submission" date="2023-10" db="EMBL/GenBank/DDBJ databases">
        <title>Genome assembly of Pristionchus species.</title>
        <authorList>
            <person name="Yoshida K."/>
            <person name="Sommer R.J."/>
        </authorList>
    </citation>
    <scope>NUCLEOTIDE SEQUENCE</scope>
    <source>
        <strain evidence="5">RS5133</strain>
    </source>
</reference>
<accession>A0AAV5VV27</accession>
<evidence type="ECO:0000313" key="5">
    <source>
        <dbReference type="EMBL" id="GMT21837.1"/>
    </source>
</evidence>
<protein>
    <recommendedName>
        <fullName evidence="4">NR LBD domain-containing protein</fullName>
    </recommendedName>
</protein>
<name>A0AAV5VV27_9BILA</name>
<gene>
    <name evidence="5" type="ORF">PFISCL1PPCAC_13134</name>
</gene>
<keyword evidence="1" id="KW-0805">Transcription regulation</keyword>
<evidence type="ECO:0000256" key="2">
    <source>
        <dbReference type="ARBA" id="ARBA00023163"/>
    </source>
</evidence>
<keyword evidence="2" id="KW-0804">Transcription</keyword>
<keyword evidence="3" id="KW-0675">Receptor</keyword>
<dbReference type="AlphaFoldDB" id="A0AAV5VV27"/>
<evidence type="ECO:0000259" key="4">
    <source>
        <dbReference type="Pfam" id="PF00104"/>
    </source>
</evidence>
<dbReference type="InterPro" id="IPR000536">
    <property type="entry name" value="Nucl_hrmn_rcpt_lig-bd"/>
</dbReference>
<dbReference type="Pfam" id="PF00104">
    <property type="entry name" value="Hormone_recep"/>
    <property type="match status" value="1"/>
</dbReference>
<dbReference type="EMBL" id="BTSY01000004">
    <property type="protein sequence ID" value="GMT21837.1"/>
    <property type="molecule type" value="Genomic_DNA"/>
</dbReference>